<dbReference type="SMART" id="SM00369">
    <property type="entry name" value="LRR_TYP"/>
    <property type="match status" value="3"/>
</dbReference>
<dbReference type="InterPro" id="IPR013761">
    <property type="entry name" value="SAM/pointed_sf"/>
</dbReference>
<protein>
    <submittedName>
        <fullName evidence="4">SAM domain (Sterile alpha motif) domain containing protein</fullName>
    </submittedName>
</protein>
<dbReference type="AlphaFoldDB" id="L8GSK7"/>
<proteinExistence type="predicted"/>
<dbReference type="InterPro" id="IPR001806">
    <property type="entry name" value="Small_GTPase"/>
</dbReference>
<dbReference type="PANTHER" id="PTHR48051">
    <property type="match status" value="1"/>
</dbReference>
<dbReference type="InterPro" id="IPR027417">
    <property type="entry name" value="P-loop_NTPase"/>
</dbReference>
<dbReference type="GO" id="GO:0005737">
    <property type="term" value="C:cytoplasm"/>
    <property type="evidence" value="ECO:0007669"/>
    <property type="project" value="TreeGrafter"/>
</dbReference>
<gene>
    <name evidence="4" type="ORF">ACA1_023890</name>
</gene>
<dbReference type="Pfam" id="PF00536">
    <property type="entry name" value="SAM_1"/>
    <property type="match status" value="1"/>
</dbReference>
<reference evidence="4 5" key="1">
    <citation type="journal article" date="2013" name="Genome Biol.">
        <title>Genome of Acanthamoeba castellanii highlights extensive lateral gene transfer and early evolution of tyrosine kinase signaling.</title>
        <authorList>
            <person name="Clarke M."/>
            <person name="Lohan A.J."/>
            <person name="Liu B."/>
            <person name="Lagkouvardos I."/>
            <person name="Roy S."/>
            <person name="Zafar N."/>
            <person name="Bertelli C."/>
            <person name="Schilde C."/>
            <person name="Kianianmomeni A."/>
            <person name="Burglin T.R."/>
            <person name="Frech C."/>
            <person name="Turcotte B."/>
            <person name="Kopec K.O."/>
            <person name="Synnott J.M."/>
            <person name="Choo C."/>
            <person name="Paponov I."/>
            <person name="Finkler A."/>
            <person name="Soon Heng Tan C."/>
            <person name="Hutchins A.P."/>
            <person name="Weinmeier T."/>
            <person name="Rattei T."/>
            <person name="Chu J.S."/>
            <person name="Gimenez G."/>
            <person name="Irimia M."/>
            <person name="Rigden D.J."/>
            <person name="Fitzpatrick D.A."/>
            <person name="Lorenzo-Morales J."/>
            <person name="Bateman A."/>
            <person name="Chiu C.H."/>
            <person name="Tang P."/>
            <person name="Hegemann P."/>
            <person name="Fromm H."/>
            <person name="Raoult D."/>
            <person name="Greub G."/>
            <person name="Miranda-Saavedra D."/>
            <person name="Chen N."/>
            <person name="Nash P."/>
            <person name="Ginger M.L."/>
            <person name="Horn M."/>
            <person name="Schaap P."/>
            <person name="Caler L."/>
            <person name="Loftus B."/>
        </authorList>
    </citation>
    <scope>NUCLEOTIDE SEQUENCE [LARGE SCALE GENOMIC DNA]</scope>
    <source>
        <strain evidence="4 5">Neff</strain>
    </source>
</reference>
<feature type="domain" description="SAM" evidence="3">
    <location>
        <begin position="390"/>
        <end position="435"/>
    </location>
</feature>
<dbReference type="EMBL" id="KB008018">
    <property type="protein sequence ID" value="ELR15937.1"/>
    <property type="molecule type" value="Genomic_DNA"/>
</dbReference>
<dbReference type="GO" id="GO:0003924">
    <property type="term" value="F:GTPase activity"/>
    <property type="evidence" value="ECO:0007669"/>
    <property type="project" value="InterPro"/>
</dbReference>
<dbReference type="InterPro" id="IPR001611">
    <property type="entry name" value="Leu-rich_rpt"/>
</dbReference>
<dbReference type="GeneID" id="14916603"/>
<dbReference type="Gene3D" id="3.80.10.10">
    <property type="entry name" value="Ribonuclease Inhibitor"/>
    <property type="match status" value="1"/>
</dbReference>
<dbReference type="GO" id="GO:0005525">
    <property type="term" value="F:GTP binding"/>
    <property type="evidence" value="ECO:0007669"/>
    <property type="project" value="InterPro"/>
</dbReference>
<dbReference type="VEuPathDB" id="AmoebaDB:ACA1_023890"/>
<dbReference type="KEGG" id="acan:ACA1_023890"/>
<dbReference type="RefSeq" id="XP_004337950.1">
    <property type="nucleotide sequence ID" value="XM_004337902.1"/>
</dbReference>
<dbReference type="OrthoDB" id="660555at2759"/>
<dbReference type="CDD" id="cd09487">
    <property type="entry name" value="SAM_superfamily"/>
    <property type="match status" value="1"/>
</dbReference>
<accession>L8GSK7</accession>
<dbReference type="PANTHER" id="PTHR48051:SF1">
    <property type="entry name" value="RAS SUPPRESSOR PROTEIN 1"/>
    <property type="match status" value="1"/>
</dbReference>
<evidence type="ECO:0000256" key="2">
    <source>
        <dbReference type="ARBA" id="ARBA00022737"/>
    </source>
</evidence>
<name>L8GSK7_ACACF</name>
<dbReference type="Gene3D" id="3.40.50.300">
    <property type="entry name" value="P-loop containing nucleotide triphosphate hydrolases"/>
    <property type="match status" value="1"/>
</dbReference>
<evidence type="ECO:0000313" key="4">
    <source>
        <dbReference type="EMBL" id="ELR15937.1"/>
    </source>
</evidence>
<dbReference type="Proteomes" id="UP000011083">
    <property type="component" value="Unassembled WGS sequence"/>
</dbReference>
<sequence length="461" mass="50722">MAIQQARTSYDETDIKDRSGSKAMRAIKMLKRKSLAVPVRDLKDLKNFQGFGDFSEEEEPKTEVNVLVLGDATAGFCDMSHAIAAAQSDADELKARLVDRYMEYVRSQNAFHVRSDTSTTKTMELTFDNRPVALKIVSYDPDKVDPLTLSKINVAIVVFSVVVPSTLDSALTNWLPKVRSLCGHSGGALPIVLVGTQAAHRGVAPTNECRAYFELSDFHDAAQVGRVFDEAVIAVASPPQQKEASIFVDSLAKGAGERLVLSHKSLTTATLSCLVSPEDRKAGLGGVRCLVLSHNHFTHLPAFVYDMPQLEELRVDNNRLVELDAAIGERLPNLRVLDLHNNELPSLPPSVGHMHFLHELNLNGNPLEDEALLSPSVHFIRSYLANPSEWTERGVQLWLERCGMPRYKQIFFENDIDGEVLLSLDEPELRECLGVADSDVRCLLDAIAALLSSPTAAAAQQ</sequence>
<evidence type="ECO:0000256" key="1">
    <source>
        <dbReference type="ARBA" id="ARBA00022614"/>
    </source>
</evidence>
<dbReference type="SMART" id="SM00174">
    <property type="entry name" value="RHO"/>
    <property type="match status" value="1"/>
</dbReference>
<dbReference type="Gene3D" id="1.10.150.50">
    <property type="entry name" value="Transcription Factor, Ets-1"/>
    <property type="match status" value="1"/>
</dbReference>
<dbReference type="SUPFAM" id="SSF52058">
    <property type="entry name" value="L domain-like"/>
    <property type="match status" value="1"/>
</dbReference>
<organism evidence="4 5">
    <name type="scientific">Acanthamoeba castellanii (strain ATCC 30010 / Neff)</name>
    <dbReference type="NCBI Taxonomy" id="1257118"/>
    <lineage>
        <taxon>Eukaryota</taxon>
        <taxon>Amoebozoa</taxon>
        <taxon>Discosea</taxon>
        <taxon>Longamoebia</taxon>
        <taxon>Centramoebida</taxon>
        <taxon>Acanthamoebidae</taxon>
        <taxon>Acanthamoeba</taxon>
    </lineage>
</organism>
<dbReference type="InterPro" id="IPR003591">
    <property type="entry name" value="Leu-rich_rpt_typical-subtyp"/>
</dbReference>
<dbReference type="InterPro" id="IPR001660">
    <property type="entry name" value="SAM"/>
</dbReference>
<evidence type="ECO:0000313" key="5">
    <source>
        <dbReference type="Proteomes" id="UP000011083"/>
    </source>
</evidence>
<dbReference type="PROSITE" id="PS50105">
    <property type="entry name" value="SAM_DOMAIN"/>
    <property type="match status" value="1"/>
</dbReference>
<dbReference type="InterPro" id="IPR050216">
    <property type="entry name" value="LRR_domain-containing"/>
</dbReference>
<dbReference type="SMART" id="SM00454">
    <property type="entry name" value="SAM"/>
    <property type="match status" value="1"/>
</dbReference>
<evidence type="ECO:0000259" key="3">
    <source>
        <dbReference type="PROSITE" id="PS50105"/>
    </source>
</evidence>
<keyword evidence="1" id="KW-0433">Leucine-rich repeat</keyword>
<keyword evidence="5" id="KW-1185">Reference proteome</keyword>
<dbReference type="PROSITE" id="PS51450">
    <property type="entry name" value="LRR"/>
    <property type="match status" value="1"/>
</dbReference>
<keyword evidence="2" id="KW-0677">Repeat</keyword>
<dbReference type="SUPFAM" id="SSF47769">
    <property type="entry name" value="SAM/Pointed domain"/>
    <property type="match status" value="1"/>
</dbReference>
<dbReference type="InterPro" id="IPR032675">
    <property type="entry name" value="LRR_dom_sf"/>
</dbReference>
<dbReference type="SUPFAM" id="SSF52540">
    <property type="entry name" value="P-loop containing nucleoside triphosphate hydrolases"/>
    <property type="match status" value="1"/>
</dbReference>
<dbReference type="Pfam" id="PF13855">
    <property type="entry name" value="LRR_8"/>
    <property type="match status" value="1"/>
</dbReference>